<dbReference type="Proteomes" id="UP001597308">
    <property type="component" value="Unassembled WGS sequence"/>
</dbReference>
<accession>A0ABW4K610</accession>
<reference evidence="2" key="1">
    <citation type="journal article" date="2019" name="Int. J. Syst. Evol. Microbiol.">
        <title>The Global Catalogue of Microorganisms (GCM) 10K type strain sequencing project: providing services to taxonomists for standard genome sequencing and annotation.</title>
        <authorList>
            <consortium name="The Broad Institute Genomics Platform"/>
            <consortium name="The Broad Institute Genome Sequencing Center for Infectious Disease"/>
            <person name="Wu L."/>
            <person name="Ma J."/>
        </authorList>
    </citation>
    <scope>NUCLEOTIDE SEQUENCE [LARGE SCALE GENOMIC DNA]</scope>
    <source>
        <strain evidence="2">KCTC 23707</strain>
    </source>
</reference>
<protein>
    <submittedName>
        <fullName evidence="1">Uncharacterized protein</fullName>
    </submittedName>
</protein>
<organism evidence="1 2">
    <name type="scientific">Methylopila henanensis</name>
    <dbReference type="NCBI Taxonomy" id="873516"/>
    <lineage>
        <taxon>Bacteria</taxon>
        <taxon>Pseudomonadati</taxon>
        <taxon>Pseudomonadota</taxon>
        <taxon>Alphaproteobacteria</taxon>
        <taxon>Hyphomicrobiales</taxon>
        <taxon>Methylopilaceae</taxon>
        <taxon>Methylopila</taxon>
    </lineage>
</organism>
<evidence type="ECO:0000313" key="2">
    <source>
        <dbReference type="Proteomes" id="UP001597308"/>
    </source>
</evidence>
<gene>
    <name evidence="1" type="ORF">ACFSCV_05870</name>
</gene>
<dbReference type="RefSeq" id="WP_378797915.1">
    <property type="nucleotide sequence ID" value="NZ_JBHUER010000003.1"/>
</dbReference>
<comment type="caution">
    <text evidence="1">The sequence shown here is derived from an EMBL/GenBank/DDBJ whole genome shotgun (WGS) entry which is preliminary data.</text>
</comment>
<dbReference type="EMBL" id="JBHUER010000003">
    <property type="protein sequence ID" value="MFD1702531.1"/>
    <property type="molecule type" value="Genomic_DNA"/>
</dbReference>
<name>A0ABW4K610_9HYPH</name>
<evidence type="ECO:0000313" key="1">
    <source>
        <dbReference type="EMBL" id="MFD1702531.1"/>
    </source>
</evidence>
<sequence>MKILILGTSNSILKDGWTYGFRAALPEAQIDKHIVGASPGMQFVTNLADDLSGYDHVILDCIVNDEHLSQRIGDINYNNRLIFELMSTLASRANLITLGFTKVNFIKKASPQYLKRRVIAAACGSQFVSFRDLTLKYGRKILGEKPGLYEHVGHPRREISYAAGYQLGLALADYVAPKRAPTVDYSGNFSVFKPEQLIPGRALSVRKNRLLSFEHIELRAGDAIEFPSAGRCIGFYVNARDCRAMLKLAGPSGARFKETWFSVTDGLELKFVPVTGGFPLDRIEVADAELPFERSIHSRFDEWPGKKGARLTLGTVAFWNGDIDVPIPAPASDFDAFDLHRLVDRRMAEQHG</sequence>
<keyword evidence="2" id="KW-1185">Reference proteome</keyword>
<proteinExistence type="predicted"/>